<dbReference type="Gene3D" id="3.40.190.10">
    <property type="entry name" value="Periplasmic binding protein-like II"/>
    <property type="match status" value="2"/>
</dbReference>
<dbReference type="RefSeq" id="WP_229837404.1">
    <property type="nucleotide sequence ID" value="NZ_BMZS01000010.1"/>
</dbReference>
<feature type="chain" id="PRO_5037710301" evidence="2">
    <location>
        <begin position="28"/>
        <end position="345"/>
    </location>
</feature>
<dbReference type="GO" id="GO:0030975">
    <property type="term" value="F:thiamine binding"/>
    <property type="evidence" value="ECO:0007669"/>
    <property type="project" value="TreeGrafter"/>
</dbReference>
<gene>
    <name evidence="3" type="ORF">GCM10017083_40470</name>
</gene>
<proteinExistence type="predicted"/>
<reference evidence="3" key="1">
    <citation type="journal article" date="2014" name="Int. J. Syst. Evol. Microbiol.">
        <title>Complete genome sequence of Corynebacterium casei LMG S-19264T (=DSM 44701T), isolated from a smear-ripened cheese.</title>
        <authorList>
            <consortium name="US DOE Joint Genome Institute (JGI-PGF)"/>
            <person name="Walter F."/>
            <person name="Albersmeier A."/>
            <person name="Kalinowski J."/>
            <person name="Ruckert C."/>
        </authorList>
    </citation>
    <scope>NUCLEOTIDE SEQUENCE</scope>
    <source>
        <strain evidence="3">KCTC 42651</strain>
    </source>
</reference>
<dbReference type="InterPro" id="IPR026045">
    <property type="entry name" value="Ferric-bd"/>
</dbReference>
<dbReference type="GO" id="GO:0030288">
    <property type="term" value="C:outer membrane-bounded periplasmic space"/>
    <property type="evidence" value="ECO:0007669"/>
    <property type="project" value="TreeGrafter"/>
</dbReference>
<comment type="caution">
    <text evidence="3">The sequence shown here is derived from an EMBL/GenBank/DDBJ whole genome shotgun (WGS) entry which is preliminary data.</text>
</comment>
<organism evidence="3 4">
    <name type="scientific">Thalassobaculum fulvum</name>
    <dbReference type="NCBI Taxonomy" id="1633335"/>
    <lineage>
        <taxon>Bacteria</taxon>
        <taxon>Pseudomonadati</taxon>
        <taxon>Pseudomonadota</taxon>
        <taxon>Alphaproteobacteria</taxon>
        <taxon>Rhodospirillales</taxon>
        <taxon>Thalassobaculaceae</taxon>
        <taxon>Thalassobaculum</taxon>
    </lineage>
</organism>
<protein>
    <submittedName>
        <fullName evidence="3">Iron ABC transporter substrate-binding protein</fullName>
    </submittedName>
</protein>
<dbReference type="PANTHER" id="PTHR30006:SF2">
    <property type="entry name" value="ABC TRANSPORTER SUBSTRATE-BINDING PROTEIN"/>
    <property type="match status" value="1"/>
</dbReference>
<dbReference type="Pfam" id="PF13343">
    <property type="entry name" value="SBP_bac_6"/>
    <property type="match status" value="1"/>
</dbReference>
<dbReference type="PANTHER" id="PTHR30006">
    <property type="entry name" value="THIAMINE-BINDING PERIPLASMIC PROTEIN-RELATED"/>
    <property type="match status" value="1"/>
</dbReference>
<dbReference type="GO" id="GO:0015846">
    <property type="term" value="P:polyamine transport"/>
    <property type="evidence" value="ECO:0007669"/>
    <property type="project" value="InterPro"/>
</dbReference>
<dbReference type="SUPFAM" id="SSF53850">
    <property type="entry name" value="Periplasmic binding protein-like II"/>
    <property type="match status" value="1"/>
</dbReference>
<accession>A0A918XUY3</accession>
<dbReference type="PIRSF" id="PIRSF002825">
    <property type="entry name" value="CfbpA"/>
    <property type="match status" value="1"/>
</dbReference>
<dbReference type="PRINTS" id="PR00909">
    <property type="entry name" value="SPERMDNBNDNG"/>
</dbReference>
<dbReference type="GO" id="GO:0030976">
    <property type="term" value="F:thiamine pyrophosphate binding"/>
    <property type="evidence" value="ECO:0007669"/>
    <property type="project" value="TreeGrafter"/>
</dbReference>
<dbReference type="GO" id="GO:0019808">
    <property type="term" value="F:polyamine binding"/>
    <property type="evidence" value="ECO:0007669"/>
    <property type="project" value="InterPro"/>
</dbReference>
<evidence type="ECO:0000256" key="1">
    <source>
        <dbReference type="ARBA" id="ARBA00022729"/>
    </source>
</evidence>
<dbReference type="GO" id="GO:0015888">
    <property type="term" value="P:thiamine transport"/>
    <property type="evidence" value="ECO:0007669"/>
    <property type="project" value="TreeGrafter"/>
</dbReference>
<reference evidence="3" key="2">
    <citation type="submission" date="2020-09" db="EMBL/GenBank/DDBJ databases">
        <authorList>
            <person name="Sun Q."/>
            <person name="Kim S."/>
        </authorList>
    </citation>
    <scope>NUCLEOTIDE SEQUENCE</scope>
    <source>
        <strain evidence="3">KCTC 42651</strain>
    </source>
</reference>
<feature type="signal peptide" evidence="2">
    <location>
        <begin position="1"/>
        <end position="27"/>
    </location>
</feature>
<evidence type="ECO:0000256" key="2">
    <source>
        <dbReference type="SAM" id="SignalP"/>
    </source>
</evidence>
<evidence type="ECO:0000313" key="4">
    <source>
        <dbReference type="Proteomes" id="UP000630353"/>
    </source>
</evidence>
<dbReference type="InterPro" id="IPR001188">
    <property type="entry name" value="Sperm_putr-bd"/>
</dbReference>
<dbReference type="EMBL" id="BMZS01000010">
    <property type="protein sequence ID" value="GHD58073.1"/>
    <property type="molecule type" value="Genomic_DNA"/>
</dbReference>
<dbReference type="Proteomes" id="UP000630353">
    <property type="component" value="Unassembled WGS sequence"/>
</dbReference>
<name>A0A918XUY3_9PROT</name>
<keyword evidence="4" id="KW-1185">Reference proteome</keyword>
<dbReference type="AlphaFoldDB" id="A0A918XUY3"/>
<keyword evidence="1 2" id="KW-0732">Signal</keyword>
<evidence type="ECO:0000313" key="3">
    <source>
        <dbReference type="EMBL" id="GHD58073.1"/>
    </source>
</evidence>
<dbReference type="CDD" id="cd13544">
    <property type="entry name" value="PBP2_Fbp_like_1"/>
    <property type="match status" value="1"/>
</dbReference>
<sequence>MHRFARVAGLGVLAAGLLGFGAGPAAAAGKLTLYCSPQIEWCNLMVEAFEKETGIKVAMTRKSSGETFAQIKAEASNPKGDVWWGGTGDPHLQAAEEGLTEAYVSPMRNELHDWALSQAKAANDRTVGIYAGALGFGYNKELLAKAGLPEPKCWADLIKPEFKGHVQMANPNSSGTAYTTLATIVQIMGEDKGFDYMKALHKNINQYTKSGSAPIKAAARGETTVGIVFLHDAVTQVVSGFPVVPVAPCEGTGYEIGSMSIIKGARNLDEARKFYDFALRADIQEMAVQAKAYQVMSNKGAKPAKESPDLSAIKLIDYDFKKYGSSDERKRLLAKWDSDVKPLPQ</sequence>